<evidence type="ECO:0000313" key="3">
    <source>
        <dbReference type="Proteomes" id="UP000256970"/>
    </source>
</evidence>
<evidence type="ECO:0000313" key="2">
    <source>
        <dbReference type="EMBL" id="SZX62038.1"/>
    </source>
</evidence>
<accession>A0A383V8Z1</accession>
<gene>
    <name evidence="2" type="ORF">BQ4739_LOCUS2582</name>
</gene>
<dbReference type="Proteomes" id="UP000256970">
    <property type="component" value="Unassembled WGS sequence"/>
</dbReference>
<dbReference type="AlphaFoldDB" id="A0A383V8Z1"/>
<feature type="compositionally biased region" description="Low complexity" evidence="1">
    <location>
        <begin position="191"/>
        <end position="234"/>
    </location>
</feature>
<protein>
    <submittedName>
        <fullName evidence="2">Uncharacterized protein</fullName>
    </submittedName>
</protein>
<evidence type="ECO:0000256" key="1">
    <source>
        <dbReference type="SAM" id="MobiDB-lite"/>
    </source>
</evidence>
<keyword evidence="3" id="KW-1185">Reference proteome</keyword>
<sequence>MELCHDIQRILLDVLSPRDVCHLGASCSTLSAISAQRRQAYITSRHRLGLRAQHIRTVLQQRRQFLQEEIKLVELLDTATAQEQILEQLQRSPDGIRDLAAAVQAALASVTHQSSTPPHVLKAVQEDCVRLANFVCLFAWKLHLRNRRAALQRQPAQQQPAAADFNAWDVDEDDAAEAGVQVVLLEPQPAVQQPQQQQQQQQQQQLELGAAAAPQAAADPAVQQQQQQQQPAADVHPHPAPQQQQQQQQQVVQVTSVSSQTELGPSLAEVRELVSGLRSLMAPANTSLKPCRASLNLLLHHINLQLAAWNLPAAGAAVGAAAATAAGVGAAVDGAAGEQAGDDV</sequence>
<feature type="compositionally biased region" description="Low complexity" evidence="1">
    <location>
        <begin position="241"/>
        <end position="254"/>
    </location>
</feature>
<proteinExistence type="predicted"/>
<feature type="region of interest" description="Disordered" evidence="1">
    <location>
        <begin position="191"/>
        <end position="258"/>
    </location>
</feature>
<organism evidence="2 3">
    <name type="scientific">Tetradesmus obliquus</name>
    <name type="common">Green alga</name>
    <name type="synonym">Acutodesmus obliquus</name>
    <dbReference type="NCBI Taxonomy" id="3088"/>
    <lineage>
        <taxon>Eukaryota</taxon>
        <taxon>Viridiplantae</taxon>
        <taxon>Chlorophyta</taxon>
        <taxon>core chlorophytes</taxon>
        <taxon>Chlorophyceae</taxon>
        <taxon>CS clade</taxon>
        <taxon>Sphaeropleales</taxon>
        <taxon>Scenedesmaceae</taxon>
        <taxon>Tetradesmus</taxon>
    </lineage>
</organism>
<dbReference type="EMBL" id="FNXT01000196">
    <property type="protein sequence ID" value="SZX62038.1"/>
    <property type="molecule type" value="Genomic_DNA"/>
</dbReference>
<name>A0A383V8Z1_TETOB</name>
<reference evidence="2 3" key="1">
    <citation type="submission" date="2016-10" db="EMBL/GenBank/DDBJ databases">
        <authorList>
            <person name="Cai Z."/>
        </authorList>
    </citation>
    <scope>NUCLEOTIDE SEQUENCE [LARGE SCALE GENOMIC DNA]</scope>
</reference>